<dbReference type="AlphaFoldDB" id="A0AAU9THU3"/>
<keyword evidence="4" id="KW-1185">Reference proteome</keyword>
<proteinExistence type="predicted"/>
<reference evidence="3" key="1">
    <citation type="submission" date="2022-03" db="EMBL/GenBank/DDBJ databases">
        <authorList>
            <person name="Tunstrom K."/>
        </authorList>
    </citation>
    <scope>NUCLEOTIDE SEQUENCE</scope>
</reference>
<evidence type="ECO:0000256" key="2">
    <source>
        <dbReference type="SAM" id="MobiDB-lite"/>
    </source>
</evidence>
<name>A0AAU9THU3_EUPED</name>
<dbReference type="Gene3D" id="2.130.10.10">
    <property type="entry name" value="YVTN repeat-like/Quinoprotein amine dehydrogenase"/>
    <property type="match status" value="2"/>
</dbReference>
<comment type="caution">
    <text evidence="3">The sequence shown here is derived from an EMBL/GenBank/DDBJ whole genome shotgun (WGS) entry which is preliminary data.</text>
</comment>
<evidence type="ECO:0000313" key="3">
    <source>
        <dbReference type="EMBL" id="CAH2086701.1"/>
    </source>
</evidence>
<dbReference type="InterPro" id="IPR001680">
    <property type="entry name" value="WD40_rpt"/>
</dbReference>
<dbReference type="PROSITE" id="PS50082">
    <property type="entry name" value="WD_REPEATS_2"/>
    <property type="match status" value="1"/>
</dbReference>
<dbReference type="InterPro" id="IPR036322">
    <property type="entry name" value="WD40_repeat_dom_sf"/>
</dbReference>
<dbReference type="Proteomes" id="UP001153954">
    <property type="component" value="Unassembled WGS sequence"/>
</dbReference>
<accession>A0AAU9THU3</accession>
<keyword evidence="1" id="KW-0853">WD repeat</keyword>
<dbReference type="PANTHER" id="PTHR47822">
    <property type="entry name" value="CARBOHYDRATE BINDING DOMAIN CONTAINING PROTEIN"/>
    <property type="match status" value="1"/>
</dbReference>
<dbReference type="PANTHER" id="PTHR47822:SF2">
    <property type="entry name" value="F-BOX AND WD-40 DOMAIN PROTEIN 7"/>
    <property type="match status" value="1"/>
</dbReference>
<sequence>MASSLFKISTYSRFNLSDSESDIQVFVKEYGYRIKKQFTREDEHGSSGFVSFAEKKLSLTDVTWIQENHDRFFKDTPNENRVNLSYLSESGFVSSMIYSPDGECLIVGHSTGLIQMRHGSTGVVICTLRNIQFPPKPIYALEYSRVEERICYAACTDGAVYRIEIPNMSTSIDDPPEYCIRADPALECFNTQFYGAPGISSSSTPFITQRFPALSLGITADQTKMIVGYADTSIKIFDMETQEVDLMYKVHKLRLQFIPRKLQRMHYGQVCALRCHDEKPFLFASGAWDNTLRIWDIRCKVGCVMTFEGVNICADSIDLNRDHCIAGSWLPTQALTVWDLVAKKRLNIIRVQNRRPDVDGEYIYACRYWRSKQFNRKGKYAIIGGSGTDCLEVINLHNRYISCSYPASGTILAVTSHEERIAFSGTAPVLNIVTFHDPKHEKYYDKTDTKSEYEFNMKDFTWFDDIDRSSSVLERQSQARAVSILSQPTNSDINQPAYSTISQPAASTTSQRMH</sequence>
<dbReference type="Pfam" id="PF00400">
    <property type="entry name" value="WD40"/>
    <property type="match status" value="1"/>
</dbReference>
<protein>
    <submittedName>
        <fullName evidence="3">Uncharacterized protein</fullName>
    </submittedName>
</protein>
<dbReference type="SMART" id="SM00320">
    <property type="entry name" value="WD40"/>
    <property type="match status" value="4"/>
</dbReference>
<evidence type="ECO:0000313" key="4">
    <source>
        <dbReference type="Proteomes" id="UP001153954"/>
    </source>
</evidence>
<organism evidence="3 4">
    <name type="scientific">Euphydryas editha</name>
    <name type="common">Edith's checkerspot</name>
    <dbReference type="NCBI Taxonomy" id="104508"/>
    <lineage>
        <taxon>Eukaryota</taxon>
        <taxon>Metazoa</taxon>
        <taxon>Ecdysozoa</taxon>
        <taxon>Arthropoda</taxon>
        <taxon>Hexapoda</taxon>
        <taxon>Insecta</taxon>
        <taxon>Pterygota</taxon>
        <taxon>Neoptera</taxon>
        <taxon>Endopterygota</taxon>
        <taxon>Lepidoptera</taxon>
        <taxon>Glossata</taxon>
        <taxon>Ditrysia</taxon>
        <taxon>Papilionoidea</taxon>
        <taxon>Nymphalidae</taxon>
        <taxon>Nymphalinae</taxon>
        <taxon>Euphydryas</taxon>
    </lineage>
</organism>
<dbReference type="EMBL" id="CAKOGL010000005">
    <property type="protein sequence ID" value="CAH2086701.1"/>
    <property type="molecule type" value="Genomic_DNA"/>
</dbReference>
<evidence type="ECO:0000256" key="1">
    <source>
        <dbReference type="PROSITE-ProRule" id="PRU00221"/>
    </source>
</evidence>
<feature type="region of interest" description="Disordered" evidence="2">
    <location>
        <begin position="493"/>
        <end position="514"/>
    </location>
</feature>
<dbReference type="InterPro" id="IPR015943">
    <property type="entry name" value="WD40/YVTN_repeat-like_dom_sf"/>
</dbReference>
<gene>
    <name evidence="3" type="ORF">EEDITHA_LOCUS3043</name>
</gene>
<feature type="repeat" description="WD" evidence="1">
    <location>
        <begin position="263"/>
        <end position="298"/>
    </location>
</feature>
<dbReference type="SUPFAM" id="SSF50978">
    <property type="entry name" value="WD40 repeat-like"/>
    <property type="match status" value="1"/>
</dbReference>